<dbReference type="AlphaFoldDB" id="A0A9D5CNM5"/>
<dbReference type="Proteomes" id="UP001085076">
    <property type="component" value="Miscellaneous, Linkage group lg03"/>
</dbReference>
<dbReference type="Pfam" id="PF00266">
    <property type="entry name" value="Aminotran_5"/>
    <property type="match status" value="1"/>
</dbReference>
<proteinExistence type="predicted"/>
<dbReference type="PANTHER" id="PTHR43586:SF8">
    <property type="entry name" value="CYSTEINE DESULFURASE 1, CHLOROPLASTIC"/>
    <property type="match status" value="1"/>
</dbReference>
<protein>
    <recommendedName>
        <fullName evidence="3">Aminotransferase class V domain-containing protein</fullName>
    </recommendedName>
</protein>
<keyword evidence="1" id="KW-0663">Pyridoxal phosphate</keyword>
<reference evidence="4" key="1">
    <citation type="submission" date="2021-03" db="EMBL/GenBank/DDBJ databases">
        <authorList>
            <person name="Li Z."/>
            <person name="Yang C."/>
        </authorList>
    </citation>
    <scope>NUCLEOTIDE SEQUENCE</scope>
    <source>
        <strain evidence="4">Dzin_1.0</strain>
        <tissue evidence="4">Leaf</tissue>
    </source>
</reference>
<name>A0A9D5CNM5_9LILI</name>
<evidence type="ECO:0000313" key="4">
    <source>
        <dbReference type="EMBL" id="KAJ0976858.1"/>
    </source>
</evidence>
<comment type="caution">
    <text evidence="4">The sequence shown here is derived from an EMBL/GenBank/DDBJ whole genome shotgun (WGS) entry which is preliminary data.</text>
</comment>
<dbReference type="InterPro" id="IPR015422">
    <property type="entry name" value="PyrdxlP-dep_Trfase_small"/>
</dbReference>
<feature type="compositionally biased region" description="Low complexity" evidence="2">
    <location>
        <begin position="31"/>
        <end position="53"/>
    </location>
</feature>
<gene>
    <name evidence="4" type="ORF">J5N97_012332</name>
</gene>
<feature type="domain" description="Aminotransferase class V" evidence="3">
    <location>
        <begin position="126"/>
        <end position="470"/>
    </location>
</feature>
<organism evidence="4 5">
    <name type="scientific">Dioscorea zingiberensis</name>
    <dbReference type="NCBI Taxonomy" id="325984"/>
    <lineage>
        <taxon>Eukaryota</taxon>
        <taxon>Viridiplantae</taxon>
        <taxon>Streptophyta</taxon>
        <taxon>Embryophyta</taxon>
        <taxon>Tracheophyta</taxon>
        <taxon>Spermatophyta</taxon>
        <taxon>Magnoliopsida</taxon>
        <taxon>Liliopsida</taxon>
        <taxon>Dioscoreales</taxon>
        <taxon>Dioscoreaceae</taxon>
        <taxon>Dioscorea</taxon>
    </lineage>
</organism>
<accession>A0A9D5CNM5</accession>
<dbReference type="InterPro" id="IPR015421">
    <property type="entry name" value="PyrdxlP-dep_Trfase_major"/>
</dbReference>
<dbReference type="InterPro" id="IPR015424">
    <property type="entry name" value="PyrdxlP-dep_Trfase"/>
</dbReference>
<evidence type="ECO:0000256" key="1">
    <source>
        <dbReference type="ARBA" id="ARBA00022898"/>
    </source>
</evidence>
<dbReference type="PANTHER" id="PTHR43586">
    <property type="entry name" value="CYSTEINE DESULFURASE"/>
    <property type="match status" value="1"/>
</dbReference>
<feature type="region of interest" description="Disordered" evidence="2">
    <location>
        <begin position="1"/>
        <end position="57"/>
    </location>
</feature>
<keyword evidence="5" id="KW-1185">Reference proteome</keyword>
<dbReference type="OrthoDB" id="420046at2759"/>
<dbReference type="InterPro" id="IPR000192">
    <property type="entry name" value="Aminotrans_V_dom"/>
</dbReference>
<dbReference type="Gene3D" id="3.40.640.10">
    <property type="entry name" value="Type I PLP-dependent aspartate aminotransferase-like (Major domain)"/>
    <property type="match status" value="1"/>
</dbReference>
<dbReference type="SUPFAM" id="SSF53383">
    <property type="entry name" value="PLP-dependent transferases"/>
    <property type="match status" value="1"/>
</dbReference>
<reference evidence="4" key="2">
    <citation type="journal article" date="2022" name="Hortic Res">
        <title>The genome of Dioscorea zingiberensis sheds light on the biosynthesis, origin and evolution of the medicinally important diosgenin saponins.</title>
        <authorList>
            <person name="Li Y."/>
            <person name="Tan C."/>
            <person name="Li Z."/>
            <person name="Guo J."/>
            <person name="Li S."/>
            <person name="Chen X."/>
            <person name="Wang C."/>
            <person name="Dai X."/>
            <person name="Yang H."/>
            <person name="Song W."/>
            <person name="Hou L."/>
            <person name="Xu J."/>
            <person name="Tong Z."/>
            <person name="Xu A."/>
            <person name="Yuan X."/>
            <person name="Wang W."/>
            <person name="Yang Q."/>
            <person name="Chen L."/>
            <person name="Sun Z."/>
            <person name="Wang K."/>
            <person name="Pan B."/>
            <person name="Chen J."/>
            <person name="Bao Y."/>
            <person name="Liu F."/>
            <person name="Qi X."/>
            <person name="Gang D.R."/>
            <person name="Wen J."/>
            <person name="Li J."/>
        </authorList>
    </citation>
    <scope>NUCLEOTIDE SEQUENCE</scope>
    <source>
        <strain evidence="4">Dzin_1.0</strain>
    </source>
</reference>
<dbReference type="Gene3D" id="3.90.1150.10">
    <property type="entry name" value="Aspartate Aminotransferase, domain 1"/>
    <property type="match status" value="1"/>
</dbReference>
<sequence>MNIIKHFSSKQRSAPPTSKPILPHRKQSINSQPPQKPLTTTSPPPSSKQTTQPNSISNSMLFKVASDQKKGSDELTTTINPDVVQLLRANSQRNSSEDRIEWLQSQIIGGNNVEFETPFGRRTLTYADHTASGRCLQFIEDYILEKVLPSYGNTHTDDSYVGKKTTNLSHKATEFIKKCMGGGPDDAIIFCGSGTTAAIKRLQEVMGIAVNPVMRERMLECMKKEERWVVFIGPYEHHSNILSWRQSLAEVVEIGLNDDGLIDIEALERELKSPQYAQRRMLGSFSACSNITGIITDTRLLARLLHQHGAFACFDFAASGPYVEINMKSGDKDGYDAVYLSPHKFVGGPGTPGVLLMNKSLYRLGSLPPSTCGGGTVAYVNGFKEKDTLYYDNIEEREDAGTPQIIQKIRAALVFYVKEYVGYELIDIHESFYIETALRRLLPNPNIRVLGNTKTKRLPILSFLVYPGTHASRDDIDFDYGPRESFLNGGWNKKGQPLNGRFVAKLLNDLFGIQACGGWACAGPYGHHLLDVDENLSLGIRSVIEKGYKGMKPGWTRISFAYYMPKEEFAFIMAAIEFIGTFGYRFLPLYNFQWESGDWTFNQRAFKYHLMEAELSLASRGLFVGDGGDGAERDRLSGALTRIESALIQMDLNLGNDMKHGGKTQKFRKYLENAKRLALSLPDEPPRNTVPEEILLTMKLVK</sequence>
<evidence type="ECO:0000256" key="2">
    <source>
        <dbReference type="SAM" id="MobiDB-lite"/>
    </source>
</evidence>
<dbReference type="EMBL" id="JAGGNH010000003">
    <property type="protein sequence ID" value="KAJ0976858.1"/>
    <property type="molecule type" value="Genomic_DNA"/>
</dbReference>
<evidence type="ECO:0000313" key="5">
    <source>
        <dbReference type="Proteomes" id="UP001085076"/>
    </source>
</evidence>
<evidence type="ECO:0000259" key="3">
    <source>
        <dbReference type="Pfam" id="PF00266"/>
    </source>
</evidence>